<gene>
    <name evidence="4" type="ORF">DFR39_108140</name>
</gene>
<evidence type="ECO:0000259" key="2">
    <source>
        <dbReference type="Pfam" id="PF00364"/>
    </source>
</evidence>
<dbReference type="InterPro" id="IPR058982">
    <property type="entry name" value="Beta-barrel_AprE"/>
</dbReference>
<dbReference type="Pfam" id="PF00364">
    <property type="entry name" value="Biotin_lipoyl"/>
    <property type="match status" value="1"/>
</dbReference>
<dbReference type="InterPro" id="IPR000089">
    <property type="entry name" value="Biotin_lipoyl"/>
</dbReference>
<feature type="coiled-coil region" evidence="1">
    <location>
        <begin position="97"/>
        <end position="131"/>
    </location>
</feature>
<dbReference type="Pfam" id="PF26002">
    <property type="entry name" value="Beta-barrel_AprE"/>
    <property type="match status" value="1"/>
</dbReference>
<proteinExistence type="predicted"/>
<name>A0A4R6MWR7_9BURK</name>
<dbReference type="AlphaFoldDB" id="A0A4R6MWR7"/>
<organism evidence="4 5">
    <name type="scientific">Roseateles asaccharophilus</name>
    <dbReference type="NCBI Taxonomy" id="582607"/>
    <lineage>
        <taxon>Bacteria</taxon>
        <taxon>Pseudomonadati</taxon>
        <taxon>Pseudomonadota</taxon>
        <taxon>Betaproteobacteria</taxon>
        <taxon>Burkholderiales</taxon>
        <taxon>Sphaerotilaceae</taxon>
        <taxon>Roseateles</taxon>
    </lineage>
</organism>
<keyword evidence="1" id="KW-0175">Coiled coil</keyword>
<evidence type="ECO:0000313" key="4">
    <source>
        <dbReference type="EMBL" id="TDP06668.1"/>
    </source>
</evidence>
<protein>
    <submittedName>
        <fullName evidence="4">Membrane fusion protein</fullName>
    </submittedName>
</protein>
<dbReference type="PANTHER" id="PTHR30386:SF28">
    <property type="entry name" value="EXPORTED PROTEIN"/>
    <property type="match status" value="1"/>
</dbReference>
<dbReference type="EMBL" id="SNXE01000008">
    <property type="protein sequence ID" value="TDP06668.1"/>
    <property type="molecule type" value="Genomic_DNA"/>
</dbReference>
<feature type="domain" description="AprE-like beta-barrel" evidence="3">
    <location>
        <begin position="284"/>
        <end position="379"/>
    </location>
</feature>
<evidence type="ECO:0000259" key="3">
    <source>
        <dbReference type="Pfam" id="PF26002"/>
    </source>
</evidence>
<sequence length="554" mass="57431">MALAAALIAFAVLGQVSRKARLPGLLLPSEGLIGVSAPQAGTVAELLVSEGQQVQAGQPLLRLSSPRLLTGGDATALAAQALAQRRSALATERLLLQQQARQRDDALNDRLRSLQTEARQAEAELDTHRLRAQLAAKSQARFEELGRSGFVSPAQTQQKHEELLDLQLRERNAQRNSEALQREIQSLQAERQANRTALATSLAQLERSLASLSQEVHENEARGGLIVAAPQAGTVSALVPHAGQAVQPGQTLLSLVPEARAGHDTGHNTPGSSAAPLQAQLYAPSRTAGFVQAGQTVWLRYAAYPYQKFGMAQGTVAAVSQTPIAPQDLPAGQAQALLAAAQSQEPLYRITVNLAQQHINTYGQAQALKAGMSLEADVMQERRAVWEWVLEPVLAVSGSAKNLITSPVNLASPGGWEARLVDACRTLSGLWIGIYMKTISNQESKQVGICVGNSPEPGLVELTEDQLDSVDGALAPVAVGAVAGAFGGALSYGLGAGSSATVGGYVAAGVFGFVGGALAGVGGLTAGLGGTSIGALGGWGATFGGTKINAPRPA</sequence>
<reference evidence="4 5" key="1">
    <citation type="submission" date="2019-03" db="EMBL/GenBank/DDBJ databases">
        <title>Genomic Encyclopedia of Type Strains, Phase IV (KMG-IV): sequencing the most valuable type-strain genomes for metagenomic binning, comparative biology and taxonomic classification.</title>
        <authorList>
            <person name="Goeker M."/>
        </authorList>
    </citation>
    <scope>NUCLEOTIDE SEQUENCE [LARGE SCALE GENOMIC DNA]</scope>
    <source>
        <strain evidence="4 5">DSM 25082</strain>
    </source>
</reference>
<dbReference type="InterPro" id="IPR050739">
    <property type="entry name" value="MFP"/>
</dbReference>
<comment type="caution">
    <text evidence="4">The sequence shown here is derived from an EMBL/GenBank/DDBJ whole genome shotgun (WGS) entry which is preliminary data.</text>
</comment>
<feature type="domain" description="Lipoyl-binding" evidence="2">
    <location>
        <begin position="35"/>
        <end position="63"/>
    </location>
</feature>
<dbReference type="PANTHER" id="PTHR30386">
    <property type="entry name" value="MEMBRANE FUSION SUBUNIT OF EMRAB-TOLC MULTIDRUG EFFLUX PUMP"/>
    <property type="match status" value="1"/>
</dbReference>
<keyword evidence="5" id="KW-1185">Reference proteome</keyword>
<dbReference type="Proteomes" id="UP000295357">
    <property type="component" value="Unassembled WGS sequence"/>
</dbReference>
<dbReference type="Gene3D" id="2.40.50.100">
    <property type="match status" value="1"/>
</dbReference>
<accession>A0A4R6MWR7</accession>
<evidence type="ECO:0000313" key="5">
    <source>
        <dbReference type="Proteomes" id="UP000295357"/>
    </source>
</evidence>
<evidence type="ECO:0000256" key="1">
    <source>
        <dbReference type="SAM" id="Coils"/>
    </source>
</evidence>
<dbReference type="PRINTS" id="PR01490">
    <property type="entry name" value="RTXTOXIND"/>
</dbReference>
<dbReference type="Gene3D" id="2.40.30.170">
    <property type="match status" value="1"/>
</dbReference>
<dbReference type="SUPFAM" id="SSF51230">
    <property type="entry name" value="Single hybrid motif"/>
    <property type="match status" value="1"/>
</dbReference>
<feature type="coiled-coil region" evidence="1">
    <location>
        <begin position="163"/>
        <end position="222"/>
    </location>
</feature>
<dbReference type="InterPro" id="IPR011053">
    <property type="entry name" value="Single_hybrid_motif"/>
</dbReference>